<feature type="region of interest" description="Disordered" evidence="1">
    <location>
        <begin position="71"/>
        <end position="121"/>
    </location>
</feature>
<dbReference type="AlphaFoldDB" id="A0A813JTR5"/>
<sequence>MARLRGFTIDSVDALLEDSVGPPKARSRSAADFARLLADAEDTLSASSAHRDFSLSKVSLQELAELNGKMVDRFRRGAERPRPRANENNNNNNNNDNNNKNNNNSNSNSNNSNNNSNNSSKLDLGCGTVTDDDLELCWEKWASSFTRGLESLQSQLPGD</sequence>
<comment type="caution">
    <text evidence="2">The sequence shown here is derived from an EMBL/GenBank/DDBJ whole genome shotgun (WGS) entry which is preliminary data.</text>
</comment>
<name>A0A813JTR5_POLGL</name>
<dbReference type="EMBL" id="CAJNNW010026467">
    <property type="protein sequence ID" value="CAE8685615.1"/>
    <property type="molecule type" value="Genomic_DNA"/>
</dbReference>
<organism evidence="2 3">
    <name type="scientific">Polarella glacialis</name>
    <name type="common">Dinoflagellate</name>
    <dbReference type="NCBI Taxonomy" id="89957"/>
    <lineage>
        <taxon>Eukaryota</taxon>
        <taxon>Sar</taxon>
        <taxon>Alveolata</taxon>
        <taxon>Dinophyceae</taxon>
        <taxon>Suessiales</taxon>
        <taxon>Suessiaceae</taxon>
        <taxon>Polarella</taxon>
    </lineage>
</organism>
<reference evidence="2" key="1">
    <citation type="submission" date="2021-02" db="EMBL/GenBank/DDBJ databases">
        <authorList>
            <person name="Dougan E. K."/>
            <person name="Rhodes N."/>
            <person name="Thang M."/>
            <person name="Chan C."/>
        </authorList>
    </citation>
    <scope>NUCLEOTIDE SEQUENCE</scope>
</reference>
<evidence type="ECO:0000313" key="2">
    <source>
        <dbReference type="EMBL" id="CAE8685615.1"/>
    </source>
</evidence>
<dbReference type="Proteomes" id="UP000626109">
    <property type="component" value="Unassembled WGS sequence"/>
</dbReference>
<feature type="compositionally biased region" description="Basic and acidic residues" evidence="1">
    <location>
        <begin position="71"/>
        <end position="85"/>
    </location>
</feature>
<gene>
    <name evidence="2" type="ORF">PGLA2088_LOCUS24556</name>
</gene>
<accession>A0A813JTR5</accession>
<evidence type="ECO:0000256" key="1">
    <source>
        <dbReference type="SAM" id="MobiDB-lite"/>
    </source>
</evidence>
<proteinExistence type="predicted"/>
<protein>
    <submittedName>
        <fullName evidence="2">Uncharacterized protein</fullName>
    </submittedName>
</protein>
<feature type="compositionally biased region" description="Low complexity" evidence="1">
    <location>
        <begin position="86"/>
        <end position="120"/>
    </location>
</feature>
<feature type="non-terminal residue" evidence="2">
    <location>
        <position position="159"/>
    </location>
</feature>
<evidence type="ECO:0000313" key="3">
    <source>
        <dbReference type="Proteomes" id="UP000626109"/>
    </source>
</evidence>